<name>A0A0B6ZD59_9EUPU</name>
<evidence type="ECO:0000256" key="1">
    <source>
        <dbReference type="SAM" id="MobiDB-lite"/>
    </source>
</evidence>
<reference evidence="2" key="1">
    <citation type="submission" date="2014-12" db="EMBL/GenBank/DDBJ databases">
        <title>Insight into the proteome of Arion vulgaris.</title>
        <authorList>
            <person name="Aradska J."/>
            <person name="Bulat T."/>
            <person name="Smidak R."/>
            <person name="Sarate P."/>
            <person name="Gangsoo J."/>
            <person name="Sialana F."/>
            <person name="Bilban M."/>
            <person name="Lubec G."/>
        </authorList>
    </citation>
    <scope>NUCLEOTIDE SEQUENCE</scope>
    <source>
        <tissue evidence="2">Skin</tissue>
    </source>
</reference>
<feature type="region of interest" description="Disordered" evidence="1">
    <location>
        <begin position="1"/>
        <end position="23"/>
    </location>
</feature>
<gene>
    <name evidence="2" type="primary">ORF55871</name>
</gene>
<dbReference type="EMBL" id="HACG01018810">
    <property type="protein sequence ID" value="CEK65675.1"/>
    <property type="molecule type" value="Transcribed_RNA"/>
</dbReference>
<organism evidence="2">
    <name type="scientific">Arion vulgaris</name>
    <dbReference type="NCBI Taxonomy" id="1028688"/>
    <lineage>
        <taxon>Eukaryota</taxon>
        <taxon>Metazoa</taxon>
        <taxon>Spiralia</taxon>
        <taxon>Lophotrochozoa</taxon>
        <taxon>Mollusca</taxon>
        <taxon>Gastropoda</taxon>
        <taxon>Heterobranchia</taxon>
        <taxon>Euthyneura</taxon>
        <taxon>Panpulmonata</taxon>
        <taxon>Eupulmonata</taxon>
        <taxon>Stylommatophora</taxon>
        <taxon>Helicina</taxon>
        <taxon>Arionoidea</taxon>
        <taxon>Arionidae</taxon>
        <taxon>Arion</taxon>
    </lineage>
</organism>
<dbReference type="AlphaFoldDB" id="A0A0B6ZD59"/>
<sequence>MIQQLQRIDEKENFSAKNRQNKENVNGRAIEAVTLVTISNNVPKLRKSGLPTFNWVY</sequence>
<protein>
    <submittedName>
        <fullName evidence="2">Uncharacterized protein</fullName>
    </submittedName>
</protein>
<evidence type="ECO:0000313" key="2">
    <source>
        <dbReference type="EMBL" id="CEK65675.1"/>
    </source>
</evidence>
<proteinExistence type="predicted"/>
<accession>A0A0B6ZD59</accession>